<name>A0AB34K9K0_9PEZI</name>
<dbReference type="Gene3D" id="3.30.560.10">
    <property type="entry name" value="Glucose Oxidase, domain 3"/>
    <property type="match status" value="1"/>
</dbReference>
<reference evidence="5 6" key="1">
    <citation type="journal article" date="2020" name="Microbiol. Resour. Announc.">
        <title>Draft Genome Sequence of a Cladosporium Species Isolated from the Mesophotic Ascidian Didemnum maculosum.</title>
        <authorList>
            <person name="Gioti A."/>
            <person name="Siaperas R."/>
            <person name="Nikolaivits E."/>
            <person name="Le Goff G."/>
            <person name="Ouazzani J."/>
            <person name="Kotoulas G."/>
            <person name="Topakas E."/>
        </authorList>
    </citation>
    <scope>NUCLEOTIDE SEQUENCE [LARGE SCALE GENOMIC DNA]</scope>
    <source>
        <strain evidence="5 6">TM138-S3</strain>
    </source>
</reference>
<accession>A0AB34K9K0</accession>
<dbReference type="PANTHER" id="PTHR11552:SF115">
    <property type="entry name" value="DEHYDROGENASE XPTC-RELATED"/>
    <property type="match status" value="1"/>
</dbReference>
<dbReference type="PIRSF" id="PIRSF000137">
    <property type="entry name" value="Alcohol_oxidase"/>
    <property type="match status" value="1"/>
</dbReference>
<dbReference type="RefSeq" id="XP_069224907.1">
    <property type="nucleotide sequence ID" value="XM_069378081.1"/>
</dbReference>
<sequence>MMLESRQASANEAWLPTHDELQPSYDFIVVGGGAAGLALAVRLSECESQNVLVLEAGQFPEIVGSYKSLGAGQQVLGMGKSAFTTPAQESLGNRTITYHRGRGVGGSTLINGLTYGRGSRSVYDLWQDMGNDDWDWDSILPLFQKSTSFHPVNVAPYQTYDASAYSTNGPIQLSYPIYVYGSSTAFLEAPSAVNVSTVFDLNLGDNIGAKQEPLVLDKRQQRLSSYDSYYKPARNRTNLAVMQLAQVHKLMLERQNGSLVATGVVFTDSTSGHILNVNASKGVILSAGVFQTPQLLMLSGLGPQETLQEMGISEYLINENTGRNMQDHFYFSIIAHASANDSASETYNRIDLLRAAQQEYAASNSGLLTTPIGPTYGFQQLPSAELQSLGAAQALMNRTRQAHIEYLWENIYYPSAPPTILPQYPPNRDESFISVTAALLSPVSRGNVTLQSNAIQDAPLINVNYLESEIDQKFALKMFYNLRGILSQPVLSRHTTRLDNGEVVPGANVTDGTTVLDYDAGGVVDSRLRVYGAKKLRIVDASIFPVVPDQHTQGQIYMVAEKAASMIKEDHGLS</sequence>
<feature type="domain" description="Glucose-methanol-choline oxidoreductase N-terminal" evidence="4">
    <location>
        <begin position="101"/>
        <end position="124"/>
    </location>
</feature>
<dbReference type="InterPro" id="IPR012132">
    <property type="entry name" value="GMC_OxRdtase"/>
</dbReference>
<comment type="similarity">
    <text evidence="1 3">Belongs to the GMC oxidoreductase family.</text>
</comment>
<dbReference type="GO" id="GO:0050660">
    <property type="term" value="F:flavin adenine dinucleotide binding"/>
    <property type="evidence" value="ECO:0007669"/>
    <property type="project" value="InterPro"/>
</dbReference>
<dbReference type="Proteomes" id="UP000803884">
    <property type="component" value="Unassembled WGS sequence"/>
</dbReference>
<evidence type="ECO:0000256" key="1">
    <source>
        <dbReference type="ARBA" id="ARBA00010790"/>
    </source>
</evidence>
<dbReference type="PROSITE" id="PS00623">
    <property type="entry name" value="GMC_OXRED_1"/>
    <property type="match status" value="1"/>
</dbReference>
<feature type="binding site" evidence="2">
    <location>
        <position position="247"/>
    </location>
    <ligand>
        <name>FAD</name>
        <dbReference type="ChEBI" id="CHEBI:57692"/>
    </ligand>
</feature>
<evidence type="ECO:0000313" key="5">
    <source>
        <dbReference type="EMBL" id="KAL1581798.1"/>
    </source>
</evidence>
<evidence type="ECO:0000313" key="6">
    <source>
        <dbReference type="Proteomes" id="UP000803884"/>
    </source>
</evidence>
<keyword evidence="2 3" id="KW-0274">FAD</keyword>
<dbReference type="GO" id="GO:0044550">
    <property type="term" value="P:secondary metabolite biosynthetic process"/>
    <property type="evidence" value="ECO:0007669"/>
    <property type="project" value="TreeGrafter"/>
</dbReference>
<dbReference type="PANTHER" id="PTHR11552">
    <property type="entry name" value="GLUCOSE-METHANOL-CHOLINE GMC OXIDOREDUCTASE"/>
    <property type="match status" value="1"/>
</dbReference>
<dbReference type="AlphaFoldDB" id="A0AB34K9K0"/>
<evidence type="ECO:0000259" key="4">
    <source>
        <dbReference type="PROSITE" id="PS00623"/>
    </source>
</evidence>
<dbReference type="EMBL" id="JAAQHG020000153">
    <property type="protein sequence ID" value="KAL1581798.1"/>
    <property type="molecule type" value="Genomic_DNA"/>
</dbReference>
<comment type="caution">
    <text evidence="5">The sequence shown here is derived from an EMBL/GenBank/DDBJ whole genome shotgun (WGS) entry which is preliminary data.</text>
</comment>
<keyword evidence="6" id="KW-1185">Reference proteome</keyword>
<dbReference type="Pfam" id="PF05199">
    <property type="entry name" value="GMC_oxred_C"/>
    <property type="match status" value="1"/>
</dbReference>
<dbReference type="Gene3D" id="3.50.50.60">
    <property type="entry name" value="FAD/NAD(P)-binding domain"/>
    <property type="match status" value="1"/>
</dbReference>
<dbReference type="InterPro" id="IPR000172">
    <property type="entry name" value="GMC_OxRdtase_N"/>
</dbReference>
<proteinExistence type="inferred from homology"/>
<dbReference type="GeneID" id="96010919"/>
<dbReference type="InterPro" id="IPR007867">
    <property type="entry name" value="GMC_OxRtase_C"/>
</dbReference>
<gene>
    <name evidence="5" type="ORF">WHR41_09478</name>
</gene>
<dbReference type="SUPFAM" id="SSF51905">
    <property type="entry name" value="FAD/NAD(P)-binding domain"/>
    <property type="match status" value="1"/>
</dbReference>
<evidence type="ECO:0000256" key="2">
    <source>
        <dbReference type="PIRSR" id="PIRSR000137-2"/>
    </source>
</evidence>
<comment type="cofactor">
    <cofactor evidence="2">
        <name>FAD</name>
        <dbReference type="ChEBI" id="CHEBI:57692"/>
    </cofactor>
</comment>
<dbReference type="InterPro" id="IPR036188">
    <property type="entry name" value="FAD/NAD-bd_sf"/>
</dbReference>
<evidence type="ECO:0000256" key="3">
    <source>
        <dbReference type="RuleBase" id="RU003968"/>
    </source>
</evidence>
<dbReference type="Pfam" id="PF00732">
    <property type="entry name" value="GMC_oxred_N"/>
    <property type="match status" value="1"/>
</dbReference>
<dbReference type="GO" id="GO:0016614">
    <property type="term" value="F:oxidoreductase activity, acting on CH-OH group of donors"/>
    <property type="evidence" value="ECO:0007669"/>
    <property type="project" value="InterPro"/>
</dbReference>
<organism evidence="5 6">
    <name type="scientific">Cladosporium halotolerans</name>
    <dbReference type="NCBI Taxonomy" id="1052096"/>
    <lineage>
        <taxon>Eukaryota</taxon>
        <taxon>Fungi</taxon>
        <taxon>Dikarya</taxon>
        <taxon>Ascomycota</taxon>
        <taxon>Pezizomycotina</taxon>
        <taxon>Dothideomycetes</taxon>
        <taxon>Dothideomycetidae</taxon>
        <taxon>Cladosporiales</taxon>
        <taxon>Cladosporiaceae</taxon>
        <taxon>Cladosporium</taxon>
    </lineage>
</organism>
<protein>
    <recommendedName>
        <fullName evidence="4">Glucose-methanol-choline oxidoreductase N-terminal domain-containing protein</fullName>
    </recommendedName>
</protein>
<keyword evidence="3" id="KW-0285">Flavoprotein</keyword>
<dbReference type="SUPFAM" id="SSF54373">
    <property type="entry name" value="FAD-linked reductases, C-terminal domain"/>
    <property type="match status" value="1"/>
</dbReference>